<dbReference type="PANTHER" id="PTHR23416:SF23">
    <property type="entry name" value="ACETYLTRANSFERASE C18B11.09C-RELATED"/>
    <property type="match status" value="1"/>
</dbReference>
<dbReference type="GO" id="GO:0016407">
    <property type="term" value="F:acetyltransferase activity"/>
    <property type="evidence" value="ECO:0007669"/>
    <property type="project" value="InterPro"/>
</dbReference>
<protein>
    <submittedName>
        <fullName evidence="5">Trimeric LpxA-like protein</fullName>
    </submittedName>
</protein>
<evidence type="ECO:0000256" key="3">
    <source>
        <dbReference type="SAM" id="MobiDB-lite"/>
    </source>
</evidence>
<accession>A0A319CMN4</accession>
<proteinExistence type="inferred from homology"/>
<dbReference type="GeneID" id="37140001"/>
<feature type="region of interest" description="Disordered" evidence="3">
    <location>
        <begin position="188"/>
        <end position="209"/>
    </location>
</feature>
<dbReference type="RefSeq" id="XP_025496040.1">
    <property type="nucleotide sequence ID" value="XM_025637260.1"/>
</dbReference>
<dbReference type="OrthoDB" id="25818at2759"/>
<comment type="similarity">
    <text evidence="1">Belongs to the transferase hexapeptide repeat family.</text>
</comment>
<dbReference type="STRING" id="1448315.A0A319CMN4"/>
<dbReference type="Proteomes" id="UP000248340">
    <property type="component" value="Unassembled WGS sequence"/>
</dbReference>
<dbReference type="InterPro" id="IPR024688">
    <property type="entry name" value="Mac_dom"/>
</dbReference>
<dbReference type="AlphaFoldDB" id="A0A319CMN4"/>
<dbReference type="InterPro" id="IPR011004">
    <property type="entry name" value="Trimer_LpxA-like_sf"/>
</dbReference>
<keyword evidence="6" id="KW-1185">Reference proteome</keyword>
<evidence type="ECO:0000256" key="2">
    <source>
        <dbReference type="ARBA" id="ARBA00022679"/>
    </source>
</evidence>
<dbReference type="EMBL" id="KZ821678">
    <property type="protein sequence ID" value="PYH85840.1"/>
    <property type="molecule type" value="Genomic_DNA"/>
</dbReference>
<feature type="domain" description="Maltose/galactoside acetyltransferase" evidence="4">
    <location>
        <begin position="26"/>
        <end position="86"/>
    </location>
</feature>
<organism evidence="5 6">
    <name type="scientific">Aspergillus uvarum CBS 121591</name>
    <dbReference type="NCBI Taxonomy" id="1448315"/>
    <lineage>
        <taxon>Eukaryota</taxon>
        <taxon>Fungi</taxon>
        <taxon>Dikarya</taxon>
        <taxon>Ascomycota</taxon>
        <taxon>Pezizomycotina</taxon>
        <taxon>Eurotiomycetes</taxon>
        <taxon>Eurotiomycetidae</taxon>
        <taxon>Eurotiales</taxon>
        <taxon>Aspergillaceae</taxon>
        <taxon>Aspergillus</taxon>
        <taxon>Aspergillus subgen. Circumdati</taxon>
    </lineage>
</organism>
<evidence type="ECO:0000313" key="6">
    <source>
        <dbReference type="Proteomes" id="UP000248340"/>
    </source>
</evidence>
<gene>
    <name evidence="5" type="ORF">BO82DRAFT_371274</name>
</gene>
<dbReference type="Gene3D" id="2.160.10.10">
    <property type="entry name" value="Hexapeptide repeat proteins"/>
    <property type="match status" value="2"/>
</dbReference>
<sequence length="209" mass="23224">MAATSQRPEIIALSQGLRGIPHCEEYERMISGMMYNPNMPKLLDARHRCRGLARAYNNLVTTAIPSTQIFETRLALLRQLVGKVGEGTFIEPFFKPDYGCKVVIGGHSFINWDVTVLDTSLVFIRNRVQVGTGVNIFTASYDTSVLSRQKFVEFGHSGSTIGAGSIVTKDIPPFSVAVGAPCRVRKTIQSPEEEQDSKNPYRDLVREDQ</sequence>
<evidence type="ECO:0000256" key="1">
    <source>
        <dbReference type="ARBA" id="ARBA00007274"/>
    </source>
</evidence>
<feature type="compositionally biased region" description="Basic and acidic residues" evidence="3">
    <location>
        <begin position="196"/>
        <end position="209"/>
    </location>
</feature>
<name>A0A319CMN4_9EURO</name>
<keyword evidence="2" id="KW-0808">Transferase</keyword>
<dbReference type="PANTHER" id="PTHR23416">
    <property type="entry name" value="SIALIC ACID SYNTHASE-RELATED"/>
    <property type="match status" value="1"/>
</dbReference>
<dbReference type="SMART" id="SM01266">
    <property type="entry name" value="Mac"/>
    <property type="match status" value="1"/>
</dbReference>
<dbReference type="VEuPathDB" id="FungiDB:BO82DRAFT_371274"/>
<dbReference type="GO" id="GO:0008374">
    <property type="term" value="F:O-acyltransferase activity"/>
    <property type="evidence" value="ECO:0007669"/>
    <property type="project" value="TreeGrafter"/>
</dbReference>
<evidence type="ECO:0000259" key="4">
    <source>
        <dbReference type="SMART" id="SM01266"/>
    </source>
</evidence>
<dbReference type="SUPFAM" id="SSF51161">
    <property type="entry name" value="Trimeric LpxA-like enzymes"/>
    <property type="match status" value="1"/>
</dbReference>
<evidence type="ECO:0000313" key="5">
    <source>
        <dbReference type="EMBL" id="PYH85840.1"/>
    </source>
</evidence>
<dbReference type="InterPro" id="IPR051159">
    <property type="entry name" value="Hexapeptide_acetyltransf"/>
</dbReference>
<dbReference type="Pfam" id="PF12464">
    <property type="entry name" value="Mac"/>
    <property type="match status" value="1"/>
</dbReference>
<reference evidence="5 6" key="1">
    <citation type="submission" date="2016-12" db="EMBL/GenBank/DDBJ databases">
        <title>The genomes of Aspergillus section Nigri reveals drivers in fungal speciation.</title>
        <authorList>
            <consortium name="DOE Joint Genome Institute"/>
            <person name="Vesth T.C."/>
            <person name="Nybo J."/>
            <person name="Theobald S."/>
            <person name="Brandl J."/>
            <person name="Frisvad J.C."/>
            <person name="Nielsen K.F."/>
            <person name="Lyhne E.K."/>
            <person name="Kogle M.E."/>
            <person name="Kuo A."/>
            <person name="Riley R."/>
            <person name="Clum A."/>
            <person name="Nolan M."/>
            <person name="Lipzen A."/>
            <person name="Salamov A."/>
            <person name="Henrissat B."/>
            <person name="Wiebenga A."/>
            <person name="De Vries R.P."/>
            <person name="Grigoriev I.V."/>
            <person name="Mortensen U.H."/>
            <person name="Andersen M.R."/>
            <person name="Baker S.E."/>
        </authorList>
    </citation>
    <scope>NUCLEOTIDE SEQUENCE [LARGE SCALE GENOMIC DNA]</scope>
    <source>
        <strain evidence="5 6">CBS 121591</strain>
    </source>
</reference>